<accession>A0ABR2ZEQ7</accession>
<evidence type="ECO:0000313" key="3">
    <source>
        <dbReference type="EMBL" id="KAL0059704.1"/>
    </source>
</evidence>
<keyword evidence="4" id="KW-1185">Reference proteome</keyword>
<evidence type="ECO:0000256" key="2">
    <source>
        <dbReference type="SAM" id="MobiDB-lite"/>
    </source>
</evidence>
<reference evidence="3 4" key="1">
    <citation type="submission" date="2024-05" db="EMBL/GenBank/DDBJ databases">
        <title>A draft genome resource for the thread blight pathogen Marasmius tenuissimus strain MS-2.</title>
        <authorList>
            <person name="Yulfo-Soto G.E."/>
            <person name="Baruah I.K."/>
            <person name="Amoako-Attah I."/>
            <person name="Bukari Y."/>
            <person name="Meinhardt L.W."/>
            <person name="Bailey B.A."/>
            <person name="Cohen S.P."/>
        </authorList>
    </citation>
    <scope>NUCLEOTIDE SEQUENCE [LARGE SCALE GENOMIC DNA]</scope>
    <source>
        <strain evidence="3 4">MS-2</strain>
    </source>
</reference>
<name>A0ABR2ZEQ7_9AGAR</name>
<feature type="region of interest" description="Disordered" evidence="2">
    <location>
        <begin position="204"/>
        <end position="231"/>
    </location>
</feature>
<dbReference type="EMBL" id="JBBXMP010000211">
    <property type="protein sequence ID" value="KAL0059704.1"/>
    <property type="molecule type" value="Genomic_DNA"/>
</dbReference>
<proteinExistence type="predicted"/>
<protein>
    <submittedName>
        <fullName evidence="3">Uncharacterized protein</fullName>
    </submittedName>
</protein>
<comment type="caution">
    <text evidence="3">The sequence shown here is derived from an EMBL/GenBank/DDBJ whole genome shotgun (WGS) entry which is preliminary data.</text>
</comment>
<gene>
    <name evidence="3" type="ORF">AAF712_013537</name>
</gene>
<feature type="compositionally biased region" description="Basic and acidic residues" evidence="2">
    <location>
        <begin position="205"/>
        <end position="231"/>
    </location>
</feature>
<evidence type="ECO:0000313" key="4">
    <source>
        <dbReference type="Proteomes" id="UP001437256"/>
    </source>
</evidence>
<dbReference type="Proteomes" id="UP001437256">
    <property type="component" value="Unassembled WGS sequence"/>
</dbReference>
<sequence length="413" mass="47310">MDTEHQREKAYVLPSAEATGTKLNTEVLKLRERVYTLEQRNSSLDAGVKELEVILERLERDERVLSDMVQKAEAEVKQLEEDCDFLLNFVPVTVLLMWRRHHEAYQAMRTAIERVMDLEGKIKRGELHEAGELPEVANLPESSKSRQIRAKQGTMDPEKHGAIDWFEGPLTPLDSPPSSPAESRLDDEVSVCDCVLGRMALTARQSEDARENSREDDRDDAMSEKSREGFGIEREMPQTQDLVLVPLPADGSVPDWFKRAFHSLNVSIGDRYSELVGHWVTIERLKGWKTRARGLAASSRPQEVNRFLGKGKLRWEYGPAIEEKFVGIFSRRVREWWVSLVKTSGELNRGGQNGWCLLLVCMKWWATGIADVEDDKERERAERDWETMLEEMNKAAQVLITFLEAERAAENES</sequence>
<organism evidence="3 4">
    <name type="scientific">Marasmius tenuissimus</name>
    <dbReference type="NCBI Taxonomy" id="585030"/>
    <lineage>
        <taxon>Eukaryota</taxon>
        <taxon>Fungi</taxon>
        <taxon>Dikarya</taxon>
        <taxon>Basidiomycota</taxon>
        <taxon>Agaricomycotina</taxon>
        <taxon>Agaricomycetes</taxon>
        <taxon>Agaricomycetidae</taxon>
        <taxon>Agaricales</taxon>
        <taxon>Marasmiineae</taxon>
        <taxon>Marasmiaceae</taxon>
        <taxon>Marasmius</taxon>
    </lineage>
</organism>
<keyword evidence="1" id="KW-0175">Coiled coil</keyword>
<feature type="coiled-coil region" evidence="1">
    <location>
        <begin position="41"/>
        <end position="89"/>
    </location>
</feature>
<evidence type="ECO:0000256" key="1">
    <source>
        <dbReference type="SAM" id="Coils"/>
    </source>
</evidence>